<dbReference type="GO" id="GO:0006874">
    <property type="term" value="P:intracellular calcium ion homeostasis"/>
    <property type="evidence" value="ECO:0007669"/>
    <property type="project" value="TreeGrafter"/>
</dbReference>
<protein>
    <submittedName>
        <fullName evidence="7">Sodium/calcium exchanger membrane region</fullName>
    </submittedName>
</protein>
<feature type="domain" description="Sodium/calcium exchanger membrane region" evidence="6">
    <location>
        <begin position="24"/>
        <end position="170"/>
    </location>
</feature>
<dbReference type="GO" id="GO:0008273">
    <property type="term" value="F:calcium, potassium:sodium antiporter activity"/>
    <property type="evidence" value="ECO:0007669"/>
    <property type="project" value="TreeGrafter"/>
</dbReference>
<feature type="transmembrane region" description="Helical" evidence="5">
    <location>
        <begin position="304"/>
        <end position="323"/>
    </location>
</feature>
<dbReference type="Proteomes" id="UP000000263">
    <property type="component" value="Chromosome"/>
</dbReference>
<dbReference type="PANTHER" id="PTHR10846">
    <property type="entry name" value="SODIUM/POTASSIUM/CALCIUM EXCHANGER"/>
    <property type="match status" value="1"/>
</dbReference>
<dbReference type="PANTHER" id="PTHR10846:SF8">
    <property type="entry name" value="INNER MEMBRANE PROTEIN YRBG"/>
    <property type="match status" value="1"/>
</dbReference>
<keyword evidence="2 5" id="KW-0812">Transmembrane</keyword>
<reference evidence="7 8" key="1">
    <citation type="submission" date="2007-08" db="EMBL/GenBank/DDBJ databases">
        <title>Complete sequence of Roseiflexus castenholzii DSM 13941.</title>
        <authorList>
            <consortium name="US DOE Joint Genome Institute"/>
            <person name="Copeland A."/>
            <person name="Lucas S."/>
            <person name="Lapidus A."/>
            <person name="Barry K."/>
            <person name="Glavina del Rio T."/>
            <person name="Dalin E."/>
            <person name="Tice H."/>
            <person name="Pitluck S."/>
            <person name="Thompson L.S."/>
            <person name="Brettin T."/>
            <person name="Bruce D."/>
            <person name="Detter J.C."/>
            <person name="Han C."/>
            <person name="Tapia R."/>
            <person name="Schmutz J."/>
            <person name="Larimer F."/>
            <person name="Land M."/>
            <person name="Hauser L."/>
            <person name="Kyrpides N."/>
            <person name="Mikhailova N."/>
            <person name="Bryant D.A."/>
            <person name="Hanada S."/>
            <person name="Tsukatani Y."/>
            <person name="Richardson P."/>
        </authorList>
    </citation>
    <scope>NUCLEOTIDE SEQUENCE [LARGE SCALE GENOMIC DNA]</scope>
    <source>
        <strain evidence="8">DSM 13941 / HLO8</strain>
    </source>
</reference>
<evidence type="ECO:0000313" key="8">
    <source>
        <dbReference type="Proteomes" id="UP000000263"/>
    </source>
</evidence>
<dbReference type="InterPro" id="IPR004481">
    <property type="entry name" value="K/Na/Ca-exchanger"/>
</dbReference>
<dbReference type="Gene3D" id="1.20.1420.30">
    <property type="entry name" value="NCX, central ion-binding region"/>
    <property type="match status" value="2"/>
</dbReference>
<dbReference type="InterPro" id="IPR044880">
    <property type="entry name" value="NCX_ion-bd_dom_sf"/>
</dbReference>
<evidence type="ECO:0000256" key="1">
    <source>
        <dbReference type="ARBA" id="ARBA00004141"/>
    </source>
</evidence>
<feature type="domain" description="Sodium/calcium exchanger membrane region" evidence="6">
    <location>
        <begin position="204"/>
        <end position="347"/>
    </location>
</feature>
<feature type="transmembrane region" description="Helical" evidence="5">
    <location>
        <begin position="89"/>
        <end position="112"/>
    </location>
</feature>
<keyword evidence="8" id="KW-1185">Reference proteome</keyword>
<name>A7NRX9_ROSCS</name>
<gene>
    <name evidence="7" type="ordered locus">Rcas_4299</name>
</gene>
<feature type="transmembrane region" description="Helical" evidence="5">
    <location>
        <begin position="237"/>
        <end position="260"/>
    </location>
</feature>
<keyword evidence="3 5" id="KW-1133">Transmembrane helix</keyword>
<dbReference type="Pfam" id="PF01699">
    <property type="entry name" value="Na_Ca_ex"/>
    <property type="match status" value="2"/>
</dbReference>
<dbReference type="STRING" id="383372.Rcas_4299"/>
<organism evidence="7 8">
    <name type="scientific">Roseiflexus castenholzii (strain DSM 13941 / HLO8)</name>
    <dbReference type="NCBI Taxonomy" id="383372"/>
    <lineage>
        <taxon>Bacteria</taxon>
        <taxon>Bacillati</taxon>
        <taxon>Chloroflexota</taxon>
        <taxon>Chloroflexia</taxon>
        <taxon>Chloroflexales</taxon>
        <taxon>Roseiflexineae</taxon>
        <taxon>Roseiflexaceae</taxon>
        <taxon>Roseiflexus</taxon>
    </lineage>
</organism>
<feature type="transmembrane region" description="Helical" evidence="5">
    <location>
        <begin position="203"/>
        <end position="225"/>
    </location>
</feature>
<comment type="subcellular location">
    <subcellularLocation>
        <location evidence="1">Membrane</location>
        <topology evidence="1">Multi-pass membrane protein</topology>
    </subcellularLocation>
</comment>
<evidence type="ECO:0000256" key="4">
    <source>
        <dbReference type="ARBA" id="ARBA00023136"/>
    </source>
</evidence>
<feature type="transmembrane region" description="Helical" evidence="5">
    <location>
        <begin position="330"/>
        <end position="352"/>
    </location>
</feature>
<dbReference type="eggNOG" id="COG0530">
    <property type="taxonomic scope" value="Bacteria"/>
</dbReference>
<evidence type="ECO:0000256" key="5">
    <source>
        <dbReference type="SAM" id="Phobius"/>
    </source>
</evidence>
<accession>A7NRX9</accession>
<dbReference type="GO" id="GO:0005262">
    <property type="term" value="F:calcium channel activity"/>
    <property type="evidence" value="ECO:0007669"/>
    <property type="project" value="TreeGrafter"/>
</dbReference>
<feature type="transmembrane region" description="Helical" evidence="5">
    <location>
        <begin position="20"/>
        <end position="38"/>
    </location>
</feature>
<feature type="transmembrane region" description="Helical" evidence="5">
    <location>
        <begin position="124"/>
        <end position="145"/>
    </location>
</feature>
<dbReference type="AlphaFoldDB" id="A7NRX9"/>
<dbReference type="EMBL" id="CP000804">
    <property type="protein sequence ID" value="ABU60325.1"/>
    <property type="molecule type" value="Genomic_DNA"/>
</dbReference>
<keyword evidence="4 5" id="KW-0472">Membrane</keyword>
<dbReference type="KEGG" id="rca:Rcas_4299"/>
<proteinExistence type="predicted"/>
<feature type="transmembrane region" description="Helical" evidence="5">
    <location>
        <begin position="59"/>
        <end position="83"/>
    </location>
</feature>
<feature type="transmembrane region" description="Helical" evidence="5">
    <location>
        <begin position="267"/>
        <end position="284"/>
    </location>
</feature>
<evidence type="ECO:0000259" key="6">
    <source>
        <dbReference type="Pfam" id="PF01699"/>
    </source>
</evidence>
<sequence length="357" mass="37697">MAVSCAWNVQTRTLYVEGPPMLVTWLLFIACAAVILVAGTQLSRYGDVIADMTGLGRTWIGVVLLASVTSLPELITGFSSVAIYRVPDIAMGDIAGSCMFNLLIIAILDALHGPAPISGRVHEGQVLSASFGLILLGLVGLSIALGEMLPAIGWVSVSSALFLAIYLLAMRTIFTYEQRRIVAEFVAEMATETEARHPSPARVYGLFTLNAVLIVGAALYLPGLAETLAETTGLGQTFFGTIFVALSTSLPEVVVSIAALRIGAIDMAVGNIFGSNLFNIGILALDDLFYTPGPLLAAIEPSHIIAVLAAMIMTAIAIVGLTYRSDSKRLFIAWDALGIAVVYALANAALYLQSGMR</sequence>
<dbReference type="GO" id="GO:0005886">
    <property type="term" value="C:plasma membrane"/>
    <property type="evidence" value="ECO:0007669"/>
    <property type="project" value="TreeGrafter"/>
</dbReference>
<feature type="transmembrane region" description="Helical" evidence="5">
    <location>
        <begin position="151"/>
        <end position="170"/>
    </location>
</feature>
<evidence type="ECO:0000313" key="7">
    <source>
        <dbReference type="EMBL" id="ABU60325.1"/>
    </source>
</evidence>
<dbReference type="InterPro" id="IPR004837">
    <property type="entry name" value="NaCa_Exmemb"/>
</dbReference>
<dbReference type="HOGENOM" id="CLU_007948_2_1_0"/>
<evidence type="ECO:0000256" key="3">
    <source>
        <dbReference type="ARBA" id="ARBA00022989"/>
    </source>
</evidence>
<evidence type="ECO:0000256" key="2">
    <source>
        <dbReference type="ARBA" id="ARBA00022692"/>
    </source>
</evidence>